<dbReference type="SUPFAM" id="SSF50939">
    <property type="entry name" value="Sialidases"/>
    <property type="match status" value="1"/>
</dbReference>
<comment type="caution">
    <text evidence="7">The sequence shown here is derived from an EMBL/GenBank/DDBJ whole genome shotgun (WGS) entry which is preliminary data.</text>
</comment>
<dbReference type="InterPro" id="IPR036278">
    <property type="entry name" value="Sialidase_sf"/>
</dbReference>
<comment type="similarity">
    <text evidence="2">Belongs to the glycosyl hydrolase 33 family.</text>
</comment>
<evidence type="ECO:0000313" key="7">
    <source>
        <dbReference type="EMBL" id="TJZ44056.1"/>
    </source>
</evidence>
<feature type="region of interest" description="Disordered" evidence="4">
    <location>
        <begin position="20"/>
        <end position="39"/>
    </location>
</feature>
<protein>
    <recommendedName>
        <fullName evidence="3">exo-alpha-sialidase</fullName>
        <ecNumber evidence="3">3.2.1.18</ecNumber>
    </recommendedName>
</protein>
<dbReference type="InterPro" id="IPR011040">
    <property type="entry name" value="Sialidase"/>
</dbReference>
<keyword evidence="5" id="KW-0732">Signal</keyword>
<comment type="catalytic activity">
    <reaction evidence="1">
        <text>Hydrolysis of alpha-(2-&gt;3)-, alpha-(2-&gt;6)-, alpha-(2-&gt;8)- glycosidic linkages of terminal sialic acid residues in oligosaccharides, glycoproteins, glycolipids, colominic acid and synthetic substrates.</text>
        <dbReference type="EC" id="3.2.1.18"/>
    </reaction>
</comment>
<gene>
    <name evidence="7" type="ORF">FCH28_31070</name>
</gene>
<dbReference type="CDD" id="cd15482">
    <property type="entry name" value="Sialidase_non-viral"/>
    <property type="match status" value="1"/>
</dbReference>
<dbReference type="GO" id="GO:0004308">
    <property type="term" value="F:exo-alpha-sialidase activity"/>
    <property type="evidence" value="ECO:0007669"/>
    <property type="project" value="UniProtKB-EC"/>
</dbReference>
<dbReference type="OrthoDB" id="7294637at2"/>
<feature type="signal peptide" evidence="5">
    <location>
        <begin position="1"/>
        <end position="25"/>
    </location>
</feature>
<dbReference type="AlphaFoldDB" id="A0A4U0MTP9"/>
<sequence>MKPARPVVLAAVLLTSGAGLPTAPAAPAAERRDAAPRRHAPAPLYESTDVAVSGQGAHTYRIPALATLPDGTLLAAYDRRNDSAADLPGDVDVMVRRSTDNGRTWSAPRAVVDYGGGAGAGDPSLVVDRDTGRVFLFHAYGPKGIGFANAGAGNAHDSRTVLHTDYGYSDDGGRSWRKRRATRALKDPSWHGIFASSGTGIQLSTGRLLQQYAFRKADGGMWAASAYSDDHGASWHMGKPVGPLMDENKTVELADGRVMLNSRTRSGGRRLVAYSRDGGLSYGAPVADDELIDPVNNAAILRYDPRAPRSRARSHWLLFSNTASTKARENLTVRLSCDDGRSWPVSRVVMPGASAYSTLTRLKDGTFGLLYEAGPYKRLTFARFDDAWLGVRCPVGRPIGRTSPG</sequence>
<dbReference type="RefSeq" id="WP_136743520.1">
    <property type="nucleotide sequence ID" value="NZ_SUMB01000013.1"/>
</dbReference>
<evidence type="ECO:0000256" key="1">
    <source>
        <dbReference type="ARBA" id="ARBA00000427"/>
    </source>
</evidence>
<reference evidence="7 8" key="1">
    <citation type="submission" date="2019-04" db="EMBL/GenBank/DDBJ databases">
        <title>Streptomyces piniterrae sp. nov., a heliquinomycin-producing actinomycete isolated from rhizosphere soil of Pinus yunnanensis.</title>
        <authorList>
            <person name="Zhuang X."/>
            <person name="Zhao J."/>
        </authorList>
    </citation>
    <scope>NUCLEOTIDE SEQUENCE [LARGE SCALE GENOMIC DNA]</scope>
    <source>
        <strain evidence="8">jys28</strain>
    </source>
</reference>
<dbReference type="GO" id="GO:0016020">
    <property type="term" value="C:membrane"/>
    <property type="evidence" value="ECO:0007669"/>
    <property type="project" value="TreeGrafter"/>
</dbReference>
<dbReference type="Proteomes" id="UP000308697">
    <property type="component" value="Unassembled WGS sequence"/>
</dbReference>
<feature type="chain" id="PRO_5039168966" description="exo-alpha-sialidase" evidence="5">
    <location>
        <begin position="26"/>
        <end position="405"/>
    </location>
</feature>
<dbReference type="Gene3D" id="2.120.10.10">
    <property type="match status" value="1"/>
</dbReference>
<dbReference type="Pfam" id="PF13088">
    <property type="entry name" value="BNR_2"/>
    <property type="match status" value="1"/>
</dbReference>
<evidence type="ECO:0000313" key="8">
    <source>
        <dbReference type="Proteomes" id="UP000308697"/>
    </source>
</evidence>
<evidence type="ECO:0000256" key="2">
    <source>
        <dbReference type="ARBA" id="ARBA00009348"/>
    </source>
</evidence>
<dbReference type="GO" id="GO:0009313">
    <property type="term" value="P:oligosaccharide catabolic process"/>
    <property type="evidence" value="ECO:0007669"/>
    <property type="project" value="TreeGrafter"/>
</dbReference>
<evidence type="ECO:0000259" key="6">
    <source>
        <dbReference type="Pfam" id="PF13088"/>
    </source>
</evidence>
<accession>A0A4U0MTP9</accession>
<dbReference type="GO" id="GO:0005737">
    <property type="term" value="C:cytoplasm"/>
    <property type="evidence" value="ECO:0007669"/>
    <property type="project" value="TreeGrafter"/>
</dbReference>
<name>A0A4U0MTP9_9ACTN</name>
<evidence type="ECO:0000256" key="5">
    <source>
        <dbReference type="SAM" id="SignalP"/>
    </source>
</evidence>
<dbReference type="EC" id="3.2.1.18" evidence="3"/>
<feature type="domain" description="Sialidase" evidence="6">
    <location>
        <begin position="71"/>
        <end position="368"/>
    </location>
</feature>
<dbReference type="GO" id="GO:0006689">
    <property type="term" value="P:ganglioside catabolic process"/>
    <property type="evidence" value="ECO:0007669"/>
    <property type="project" value="TreeGrafter"/>
</dbReference>
<dbReference type="PANTHER" id="PTHR10628:SF30">
    <property type="entry name" value="EXO-ALPHA-SIALIDASE"/>
    <property type="match status" value="1"/>
</dbReference>
<keyword evidence="8" id="KW-1185">Reference proteome</keyword>
<evidence type="ECO:0000256" key="3">
    <source>
        <dbReference type="ARBA" id="ARBA00012733"/>
    </source>
</evidence>
<dbReference type="PANTHER" id="PTHR10628">
    <property type="entry name" value="SIALIDASE"/>
    <property type="match status" value="1"/>
</dbReference>
<organism evidence="7 8">
    <name type="scientific">Streptomyces piniterrae</name>
    <dbReference type="NCBI Taxonomy" id="2571125"/>
    <lineage>
        <taxon>Bacteria</taxon>
        <taxon>Bacillati</taxon>
        <taxon>Actinomycetota</taxon>
        <taxon>Actinomycetes</taxon>
        <taxon>Kitasatosporales</taxon>
        <taxon>Streptomycetaceae</taxon>
        <taxon>Streptomyces</taxon>
    </lineage>
</organism>
<dbReference type="InterPro" id="IPR026856">
    <property type="entry name" value="Sialidase_fam"/>
</dbReference>
<evidence type="ECO:0000256" key="4">
    <source>
        <dbReference type="SAM" id="MobiDB-lite"/>
    </source>
</evidence>
<dbReference type="EMBL" id="SUMB01000013">
    <property type="protein sequence ID" value="TJZ44056.1"/>
    <property type="molecule type" value="Genomic_DNA"/>
</dbReference>
<proteinExistence type="inferred from homology"/>